<dbReference type="Gene3D" id="2.40.30.90">
    <property type="entry name" value="Bacterial fluorinating enzyme like"/>
    <property type="match status" value="1"/>
</dbReference>
<feature type="domain" description="S-adenosyl-l-methionine hydroxide adenosyltransferase C-terminal" evidence="1">
    <location>
        <begin position="26"/>
        <end position="115"/>
    </location>
</feature>
<keyword evidence="3" id="KW-1185">Reference proteome</keyword>
<dbReference type="InterPro" id="IPR023227">
    <property type="entry name" value="SAM_OH_AdoTrfase_C_sf"/>
</dbReference>
<evidence type="ECO:0000313" key="2">
    <source>
        <dbReference type="EMBL" id="CAI8054019.1"/>
    </source>
</evidence>
<proteinExistence type="predicted"/>
<organism evidence="2 3">
    <name type="scientific">Geodia barretti</name>
    <name type="common">Barrett's horny sponge</name>
    <dbReference type="NCBI Taxonomy" id="519541"/>
    <lineage>
        <taxon>Eukaryota</taxon>
        <taxon>Metazoa</taxon>
        <taxon>Porifera</taxon>
        <taxon>Demospongiae</taxon>
        <taxon>Heteroscleromorpha</taxon>
        <taxon>Tetractinellida</taxon>
        <taxon>Astrophorina</taxon>
        <taxon>Geodiidae</taxon>
        <taxon>Geodia</taxon>
    </lineage>
</organism>
<name>A0AA35TUI1_GEOBA</name>
<accession>A0AA35TUI1</accession>
<dbReference type="AlphaFoldDB" id="A0AA35TUI1"/>
<reference evidence="2" key="1">
    <citation type="submission" date="2023-03" db="EMBL/GenBank/DDBJ databases">
        <authorList>
            <person name="Steffen K."/>
            <person name="Cardenas P."/>
        </authorList>
    </citation>
    <scope>NUCLEOTIDE SEQUENCE</scope>
</reference>
<protein>
    <recommendedName>
        <fullName evidence="1">S-adenosyl-l-methionine hydroxide adenosyltransferase C-terminal domain-containing protein</fullName>
    </recommendedName>
</protein>
<dbReference type="SUPFAM" id="SSF101852">
    <property type="entry name" value="Bacterial fluorinating enzyme, C-terminal domain"/>
    <property type="match status" value="1"/>
</dbReference>
<gene>
    <name evidence="2" type="ORF">GBAR_LOCUS29525</name>
</gene>
<evidence type="ECO:0000259" key="1">
    <source>
        <dbReference type="Pfam" id="PF20257"/>
    </source>
</evidence>
<sequence length="126" mass="13728">MTITLLIGCNQKANAPETTQATSLTGTIVEIDDHGNAGTDLYIAPFTERGWKLGDTLEATFATGQKIQIKFVENYGDVPEGEYLGRFSTSTKQFKIAINMGNISKTLELKNQSKVVLQKVEAPSTN</sequence>
<dbReference type="Proteomes" id="UP001174909">
    <property type="component" value="Unassembled WGS sequence"/>
</dbReference>
<comment type="caution">
    <text evidence="2">The sequence shown here is derived from an EMBL/GenBank/DDBJ whole genome shotgun (WGS) entry which is preliminary data.</text>
</comment>
<dbReference type="EMBL" id="CASHTH010004135">
    <property type="protein sequence ID" value="CAI8054019.1"/>
    <property type="molecule type" value="Genomic_DNA"/>
</dbReference>
<dbReference type="Pfam" id="PF20257">
    <property type="entry name" value="SAM_HAT_C"/>
    <property type="match status" value="1"/>
</dbReference>
<dbReference type="InterPro" id="IPR046470">
    <property type="entry name" value="SAM_HAT_C"/>
</dbReference>
<evidence type="ECO:0000313" key="3">
    <source>
        <dbReference type="Proteomes" id="UP001174909"/>
    </source>
</evidence>